<dbReference type="GO" id="GO:0000175">
    <property type="term" value="F:3'-5'-RNA exonuclease activity"/>
    <property type="evidence" value="ECO:0000318"/>
    <property type="project" value="GO_Central"/>
</dbReference>
<proteinExistence type="inferred from homology"/>
<comment type="similarity">
    <text evidence="3">Belongs to the CAF1 family.</text>
</comment>
<evidence type="ECO:0000256" key="13">
    <source>
        <dbReference type="SAM" id="MobiDB-lite"/>
    </source>
</evidence>
<keyword evidence="4" id="KW-0597">Phosphoprotein</keyword>
<dbReference type="InterPro" id="IPR012337">
    <property type="entry name" value="RNaseH-like_sf"/>
</dbReference>
<organism evidence="15 16">
    <name type="scientific">Canis lupus familiaris</name>
    <name type="common">Dog</name>
    <name type="synonym">Canis familiaris</name>
    <dbReference type="NCBI Taxonomy" id="9615"/>
    <lineage>
        <taxon>Eukaryota</taxon>
        <taxon>Metazoa</taxon>
        <taxon>Chordata</taxon>
        <taxon>Craniata</taxon>
        <taxon>Vertebrata</taxon>
        <taxon>Euteleostomi</taxon>
        <taxon>Mammalia</taxon>
        <taxon>Eutheria</taxon>
        <taxon>Laurasiatheria</taxon>
        <taxon>Carnivora</taxon>
        <taxon>Caniformia</taxon>
        <taxon>Canidae</taxon>
        <taxon>Canis</taxon>
    </lineage>
</organism>
<reference evidence="15" key="3">
    <citation type="submission" date="2025-09" db="UniProtKB">
        <authorList>
            <consortium name="Ensembl"/>
        </authorList>
    </citation>
    <scope>IDENTIFICATION</scope>
    <source>
        <strain evidence="15">Boxer</strain>
    </source>
</reference>
<evidence type="ECO:0000256" key="11">
    <source>
        <dbReference type="ARBA" id="ARBA00062362"/>
    </source>
</evidence>
<dbReference type="AlphaFoldDB" id="A0A8I3PD10"/>
<keyword evidence="7" id="KW-0862">Zinc</keyword>
<evidence type="ECO:0000259" key="14">
    <source>
        <dbReference type="PROSITE" id="PS50103"/>
    </source>
</evidence>
<dbReference type="InterPro" id="IPR006941">
    <property type="entry name" value="RNase_CAF1"/>
</dbReference>
<evidence type="ECO:0000256" key="5">
    <source>
        <dbReference type="ARBA" id="ARBA00022723"/>
    </source>
</evidence>
<dbReference type="GO" id="GO:0016607">
    <property type="term" value="C:nuclear speck"/>
    <property type="evidence" value="ECO:0007669"/>
    <property type="project" value="UniProtKB-SubCell"/>
</dbReference>
<keyword evidence="9" id="KW-0539">Nucleus</keyword>
<dbReference type="InterPro" id="IPR036397">
    <property type="entry name" value="RNaseH_sf"/>
</dbReference>
<keyword evidence="5" id="KW-0479">Metal-binding</keyword>
<dbReference type="SUPFAM" id="SSF53098">
    <property type="entry name" value="Ribonuclease H-like"/>
    <property type="match status" value="1"/>
</dbReference>
<dbReference type="GO" id="GO:0005730">
    <property type="term" value="C:nucleolus"/>
    <property type="evidence" value="ECO:0007669"/>
    <property type="project" value="UniProtKB-SubCell"/>
</dbReference>
<reference evidence="15" key="2">
    <citation type="submission" date="2025-08" db="UniProtKB">
        <authorList>
            <consortium name="Ensembl"/>
        </authorList>
    </citation>
    <scope>IDENTIFICATION</scope>
    <source>
        <strain evidence="15">Boxer</strain>
    </source>
</reference>
<evidence type="ECO:0000313" key="15">
    <source>
        <dbReference type="Ensembl" id="ENSCAFP00845031862.1"/>
    </source>
</evidence>
<feature type="compositionally biased region" description="Basic residues" evidence="13">
    <location>
        <begin position="382"/>
        <end position="394"/>
    </location>
</feature>
<evidence type="ECO:0000256" key="6">
    <source>
        <dbReference type="ARBA" id="ARBA00022771"/>
    </source>
</evidence>
<dbReference type="Pfam" id="PF00642">
    <property type="entry name" value="zf-CCCH"/>
    <property type="match status" value="1"/>
</dbReference>
<gene>
    <name evidence="15" type="primary">TOE1</name>
</gene>
<keyword evidence="6" id="KW-0863">Zinc-finger</keyword>
<evidence type="ECO:0000256" key="8">
    <source>
        <dbReference type="ARBA" id="ARBA00022990"/>
    </source>
</evidence>
<dbReference type="GO" id="GO:0008270">
    <property type="term" value="F:zinc ion binding"/>
    <property type="evidence" value="ECO:0007669"/>
    <property type="project" value="UniProtKB-KW"/>
</dbReference>
<dbReference type="Pfam" id="PF04857">
    <property type="entry name" value="CAF1"/>
    <property type="match status" value="2"/>
</dbReference>
<feature type="region of interest" description="Disordered" evidence="13">
    <location>
        <begin position="379"/>
        <end position="417"/>
    </location>
</feature>
<dbReference type="PANTHER" id="PTHR15092:SF37">
    <property type="entry name" value="TARGET OF EGR1 PROTEIN 1"/>
    <property type="match status" value="1"/>
</dbReference>
<keyword evidence="8" id="KW-0007">Acetylation</keyword>
<evidence type="ECO:0000256" key="3">
    <source>
        <dbReference type="ARBA" id="ARBA00008372"/>
    </source>
</evidence>
<dbReference type="GO" id="GO:0015030">
    <property type="term" value="C:Cajal body"/>
    <property type="evidence" value="ECO:0000318"/>
    <property type="project" value="GO_Central"/>
</dbReference>
<dbReference type="Ensembl" id="ENSCAFT00845040705.1">
    <property type="protein sequence ID" value="ENSCAFP00845031862.1"/>
    <property type="gene ID" value="ENSCAFG00845023071.1"/>
</dbReference>
<dbReference type="GO" id="GO:0034472">
    <property type="term" value="P:snRNA 3'-end processing"/>
    <property type="evidence" value="ECO:0000318"/>
    <property type="project" value="GO_Central"/>
</dbReference>
<dbReference type="InterPro" id="IPR051181">
    <property type="entry name" value="CAF1_poly(A)_ribonucleases"/>
</dbReference>
<dbReference type="GO" id="GO:0005737">
    <property type="term" value="C:cytoplasm"/>
    <property type="evidence" value="ECO:0007669"/>
    <property type="project" value="Ensembl"/>
</dbReference>
<evidence type="ECO:0000313" key="16">
    <source>
        <dbReference type="Proteomes" id="UP000805418"/>
    </source>
</evidence>
<evidence type="ECO:0000256" key="12">
    <source>
        <dbReference type="ARBA" id="ARBA00071349"/>
    </source>
</evidence>
<dbReference type="Proteomes" id="UP000805418">
    <property type="component" value="Chromosome 15"/>
</dbReference>
<evidence type="ECO:0000256" key="10">
    <source>
        <dbReference type="ARBA" id="ARBA00057484"/>
    </source>
</evidence>
<evidence type="ECO:0000256" key="2">
    <source>
        <dbReference type="ARBA" id="ARBA00004604"/>
    </source>
</evidence>
<dbReference type="Gene3D" id="3.30.420.10">
    <property type="entry name" value="Ribonuclease H-like superfamily/Ribonuclease H"/>
    <property type="match status" value="1"/>
</dbReference>
<dbReference type="Gene3D" id="6.10.250.3220">
    <property type="match status" value="1"/>
</dbReference>
<dbReference type="PROSITE" id="PS50103">
    <property type="entry name" value="ZF_C3H1"/>
    <property type="match status" value="1"/>
</dbReference>
<dbReference type="FunFam" id="3.30.420.10:FF:000039">
    <property type="entry name" value="Target of EGR1 protein 1"/>
    <property type="match status" value="1"/>
</dbReference>
<sequence>MAADGDGAAASAPAVPDGGVGKSTKSGEEPVVQVPVVDVQSDNFKEMWPSLLLALKTASFVAVDTVRGTEWAWGQEEFAEPVSIRLTLVPALAGGADLVPGVAVPGLGGLRADFQPQPPLNPTPRCIEERYKSVCHAARTRSVLSLGLACFKQQPDKGEHSYLAQVFNLTLLCMEEYVIEPKSVQFLVQHGFNFNRQYAQGIPYHKGNDKGNESQSQSVRTLFLELIRARRPLVLHNGLIDLVFLYQNFYAHLPESLGTFTADLCEMFPAGIYDTKYAAEFHARFVASYLEYAFRKCERENGKQRAAGSPHLSLEFCSYPPSMRAHIDYRCCMPPATHRPHSTSVCDNFSAYGWCPLGPQCPRSHDIDLIIDTDEAVVEDKRRRRRRREKRRRALLGLPGKQTSEENEDGPPVKQVCGDGLKAEEIEQEVAEDESRSQPGLEQGHKNDLEMGIRAAGLETADTATSEAPESQANPHPVPGDGLHRAGFDAFMTGYVMAYVGVSQGPQPCSSGPWLPECHNKVYLSGKAVPLTVAKSQFSRSSKAHNQKMKLAWGSS</sequence>
<comment type="function">
    <text evidence="10">Inhibits cell growth rate and cell cycle. Induces CDKN1A expression as well as TGF-beta expression. Mediates the inhibitory growth effect of EGR1. Involved in the maturation of snRNAs and snRNA 3'-tail processing.</text>
</comment>
<feature type="compositionally biased region" description="Low complexity" evidence="13">
    <location>
        <begin position="1"/>
        <end position="17"/>
    </location>
</feature>
<dbReference type="FunCoup" id="A0A8I3PD10">
    <property type="interactions" value="1135"/>
</dbReference>
<reference evidence="15" key="1">
    <citation type="submission" date="2020-03" db="EMBL/GenBank/DDBJ databases">
        <title>Long-read based genome assembly of a Labrador retriever dog.</title>
        <authorList>
            <person name="Eory L."/>
            <person name="Zhang W."/>
            <person name="Schoenebeck J."/>
        </authorList>
    </citation>
    <scope>NUCLEOTIDE SEQUENCE [LARGE SCALE GENOMIC DNA]</scope>
    <source>
        <strain evidence="15">Labrador retriever</strain>
    </source>
</reference>
<feature type="domain" description="C3H1-type" evidence="14">
    <location>
        <begin position="340"/>
        <end position="368"/>
    </location>
</feature>
<evidence type="ECO:0000256" key="1">
    <source>
        <dbReference type="ARBA" id="ARBA00004324"/>
    </source>
</evidence>
<accession>A0A8I3PD10</accession>
<evidence type="ECO:0000256" key="9">
    <source>
        <dbReference type="ARBA" id="ARBA00023242"/>
    </source>
</evidence>
<keyword evidence="16" id="KW-1185">Reference proteome</keyword>
<name>A0A8I3PD10_CANLF</name>
<evidence type="ECO:0000256" key="4">
    <source>
        <dbReference type="ARBA" id="ARBA00022553"/>
    </source>
</evidence>
<comment type="subcellular location">
    <subcellularLocation>
        <location evidence="1">Nucleus speckle</location>
    </subcellularLocation>
    <subcellularLocation>
        <location evidence="2">Nucleus</location>
        <location evidence="2">Nucleolus</location>
    </subcellularLocation>
</comment>
<evidence type="ECO:0000256" key="7">
    <source>
        <dbReference type="ARBA" id="ARBA00022833"/>
    </source>
</evidence>
<dbReference type="InterPro" id="IPR000571">
    <property type="entry name" value="Znf_CCCH"/>
</dbReference>
<dbReference type="GO" id="GO:0017069">
    <property type="term" value="F:snRNA binding"/>
    <property type="evidence" value="ECO:0000318"/>
    <property type="project" value="GO_Central"/>
</dbReference>
<dbReference type="GO" id="GO:0004535">
    <property type="term" value="F:poly(A)-specific ribonuclease activity"/>
    <property type="evidence" value="ECO:0007669"/>
    <property type="project" value="Ensembl"/>
</dbReference>
<dbReference type="PANTHER" id="PTHR15092">
    <property type="entry name" value="POLY A -SPECIFIC RIBONUCLEASE/TARGET OF EGR1, MEMBER 1"/>
    <property type="match status" value="1"/>
</dbReference>
<dbReference type="OrthoDB" id="414075at2759"/>
<comment type="subunit">
    <text evidence="11">Interacts with U1, U2, U4, U5 and U6 snRNAs.</text>
</comment>
<feature type="region of interest" description="Disordered" evidence="13">
    <location>
        <begin position="1"/>
        <end position="27"/>
    </location>
</feature>
<protein>
    <recommendedName>
        <fullName evidence="12">Target of EGR1 protein 1</fullName>
    </recommendedName>
</protein>
<dbReference type="GeneTree" id="ENSGT00940000153167"/>
<feature type="region of interest" description="Disordered" evidence="13">
    <location>
        <begin position="427"/>
        <end position="446"/>
    </location>
</feature>